<feature type="transmembrane region" description="Helical" evidence="1">
    <location>
        <begin position="185"/>
        <end position="201"/>
    </location>
</feature>
<keyword evidence="1" id="KW-0812">Transmembrane</keyword>
<feature type="transmembrane region" description="Helical" evidence="1">
    <location>
        <begin position="122"/>
        <end position="140"/>
    </location>
</feature>
<keyword evidence="3" id="KW-1185">Reference proteome</keyword>
<dbReference type="AlphaFoldDB" id="A0A7Y6BTM8"/>
<feature type="transmembrane region" description="Helical" evidence="1">
    <location>
        <begin position="57"/>
        <end position="79"/>
    </location>
</feature>
<feature type="transmembrane region" description="Helical" evidence="1">
    <location>
        <begin position="160"/>
        <end position="179"/>
    </location>
</feature>
<accession>A0A7Y6BTM8</accession>
<reference evidence="2 3" key="1">
    <citation type="submission" date="2020-05" db="EMBL/GenBank/DDBJ databases">
        <title>Genome Sequencing of Type Strains.</title>
        <authorList>
            <person name="Lemaire J.F."/>
            <person name="Inderbitzin P."/>
            <person name="Gregorio O.A."/>
            <person name="Collins S.B."/>
            <person name="Wespe N."/>
            <person name="Knight-Connoni V."/>
        </authorList>
    </citation>
    <scope>NUCLEOTIDE SEQUENCE [LARGE SCALE GENOMIC DNA]</scope>
    <source>
        <strain evidence="2 3">LMG 21957</strain>
    </source>
</reference>
<evidence type="ECO:0000256" key="1">
    <source>
        <dbReference type="SAM" id="Phobius"/>
    </source>
</evidence>
<evidence type="ECO:0000313" key="2">
    <source>
        <dbReference type="EMBL" id="NUU74787.1"/>
    </source>
</evidence>
<proteinExistence type="predicted"/>
<organism evidence="2 3">
    <name type="scientific">Paenibacillus xylanilyticus</name>
    <dbReference type="NCBI Taxonomy" id="248903"/>
    <lineage>
        <taxon>Bacteria</taxon>
        <taxon>Bacillati</taxon>
        <taxon>Bacillota</taxon>
        <taxon>Bacilli</taxon>
        <taxon>Bacillales</taxon>
        <taxon>Paenibacillaceae</taxon>
        <taxon>Paenibacillus</taxon>
    </lineage>
</organism>
<keyword evidence="1" id="KW-1133">Transmembrane helix</keyword>
<evidence type="ECO:0000313" key="3">
    <source>
        <dbReference type="Proteomes" id="UP000526125"/>
    </source>
</evidence>
<dbReference type="Proteomes" id="UP000526125">
    <property type="component" value="Unassembled WGS sequence"/>
</dbReference>
<comment type="caution">
    <text evidence="2">The sequence shown here is derived from an EMBL/GenBank/DDBJ whole genome shotgun (WGS) entry which is preliminary data.</text>
</comment>
<sequence length="208" mass="23494">MWEPVRFLLFSTLETMSAFALMLAIFRLKVKNYIWPGLFVSLLMNLQSYLMREEASMSALAPAISTVLFILLITTVVKVPVMWSSIIAILGTFSYTVVQTAIMLLFFRGVPTESLATSVEGSALQAASSVVALGVTYFLLKFKIGFAADFEKFRFKWEHVGVVAFIIFSLLASTMMFYLNNMLLVIVHMVLAVGLFLYYAIRKEKEEF</sequence>
<gene>
    <name evidence="2" type="ORF">HP552_05965</name>
</gene>
<keyword evidence="1" id="KW-0472">Membrane</keyword>
<name>A0A7Y6BTM8_9BACL</name>
<dbReference type="EMBL" id="JABMCB010000159">
    <property type="protein sequence ID" value="NUU74787.1"/>
    <property type="molecule type" value="Genomic_DNA"/>
</dbReference>
<feature type="transmembrane region" description="Helical" evidence="1">
    <location>
        <begin position="86"/>
        <end position="110"/>
    </location>
</feature>
<protein>
    <submittedName>
        <fullName evidence="2">Uncharacterized protein</fullName>
    </submittedName>
</protein>
<dbReference type="RefSeq" id="WP_175394655.1">
    <property type="nucleotide sequence ID" value="NZ_JABMCB010000159.1"/>
</dbReference>
<feature type="transmembrane region" description="Helical" evidence="1">
    <location>
        <begin position="6"/>
        <end position="26"/>
    </location>
</feature>